<dbReference type="NCBIfam" id="NF009205">
    <property type="entry name" value="PRK12553.1"/>
    <property type="match status" value="1"/>
</dbReference>
<organism evidence="9 10">
    <name type="scientific">Haloferula helveola</name>
    <dbReference type="NCBI Taxonomy" id="490095"/>
    <lineage>
        <taxon>Bacteria</taxon>
        <taxon>Pseudomonadati</taxon>
        <taxon>Verrucomicrobiota</taxon>
        <taxon>Verrucomicrobiia</taxon>
        <taxon>Verrucomicrobiales</taxon>
        <taxon>Verrucomicrobiaceae</taxon>
        <taxon>Haloferula</taxon>
    </lineage>
</organism>
<dbReference type="Gene3D" id="3.90.226.10">
    <property type="entry name" value="2-enoyl-CoA Hydratase, Chain A, domain 1"/>
    <property type="match status" value="1"/>
</dbReference>
<keyword evidence="5 6" id="KW-0720">Serine protease</keyword>
<evidence type="ECO:0000256" key="8">
    <source>
        <dbReference type="RuleBase" id="RU003567"/>
    </source>
</evidence>
<dbReference type="GO" id="GO:0008233">
    <property type="term" value="F:peptidase activity"/>
    <property type="evidence" value="ECO:0007669"/>
    <property type="project" value="UniProtKB-KW"/>
</dbReference>
<proteinExistence type="inferred from homology"/>
<dbReference type="CDD" id="cd07017">
    <property type="entry name" value="S14_ClpP_2"/>
    <property type="match status" value="1"/>
</dbReference>
<feature type="active site" evidence="7">
    <location>
        <position position="116"/>
    </location>
</feature>
<dbReference type="EC" id="3.4.21.92" evidence="6"/>
<evidence type="ECO:0000313" key="10">
    <source>
        <dbReference type="Proteomes" id="UP001374893"/>
    </source>
</evidence>
<dbReference type="Pfam" id="PF00574">
    <property type="entry name" value="CLP_protease"/>
    <property type="match status" value="1"/>
</dbReference>
<evidence type="ECO:0000256" key="6">
    <source>
        <dbReference type="HAMAP-Rule" id="MF_00444"/>
    </source>
</evidence>
<keyword evidence="4 6" id="KW-0378">Hydrolase</keyword>
<comment type="function">
    <text evidence="6">Cleaves peptides in various proteins in a process that requires ATP hydrolysis. Has a chymotrypsin-like activity. Plays a major role in the degradation of misfolded proteins.</text>
</comment>
<feature type="active site" description="Nucleophile" evidence="6">
    <location>
        <position position="116"/>
    </location>
</feature>
<feature type="active site" evidence="6">
    <location>
        <position position="141"/>
    </location>
</feature>
<evidence type="ECO:0000256" key="7">
    <source>
        <dbReference type="PROSITE-ProRule" id="PRU10085"/>
    </source>
</evidence>
<dbReference type="InterPro" id="IPR018215">
    <property type="entry name" value="ClpP_Ser_AS"/>
</dbReference>
<evidence type="ECO:0000313" key="9">
    <source>
        <dbReference type="EMBL" id="BCX49425.1"/>
    </source>
</evidence>
<gene>
    <name evidence="9" type="primary">clpP2</name>
    <name evidence="6" type="synonym">clpP</name>
    <name evidence="9" type="ORF">HAHE_33330</name>
</gene>
<dbReference type="InterPro" id="IPR001907">
    <property type="entry name" value="ClpP"/>
</dbReference>
<dbReference type="PROSITE" id="PS00381">
    <property type="entry name" value="CLP_PROTEASE_SER"/>
    <property type="match status" value="1"/>
</dbReference>
<evidence type="ECO:0000256" key="2">
    <source>
        <dbReference type="ARBA" id="ARBA00022490"/>
    </source>
</evidence>
<comment type="subunit">
    <text evidence="6">Fourteen ClpP subunits assemble into 2 heptameric rings which stack back to back to give a disk-like structure with a central cavity, resembling the structure of eukaryotic proteasomes.</text>
</comment>
<evidence type="ECO:0000256" key="3">
    <source>
        <dbReference type="ARBA" id="ARBA00022670"/>
    </source>
</evidence>
<comment type="subcellular location">
    <subcellularLocation>
        <location evidence="6">Cytoplasm</location>
    </subcellularLocation>
</comment>
<evidence type="ECO:0000256" key="4">
    <source>
        <dbReference type="ARBA" id="ARBA00022801"/>
    </source>
</evidence>
<dbReference type="PRINTS" id="PR00127">
    <property type="entry name" value="CLPPROTEASEP"/>
</dbReference>
<dbReference type="InterPro" id="IPR023562">
    <property type="entry name" value="ClpP/TepA"/>
</dbReference>
<dbReference type="HAMAP" id="MF_00444">
    <property type="entry name" value="ClpP"/>
    <property type="match status" value="1"/>
</dbReference>
<sequence>MTMSDFPASLPQAAGPKNNYYVPVVIEQDGRGERSFDIYSRLLKDRIIFIGTPIDDFVANSVIAQLLFLQMQDPKKDIHIYINSPGGSVTAGLAMYDTMQFVTCDVNTYCIGIAASMGSVLLTAGTKGKRFCLPNSHVMIHQVSGGAQGTASDVERTIGFMFNLKKRLNGILAHHSGRTVEEVERDSDRDNYMTGEEAVAYGLVDKVLESRKELPDAVKDAVEESDDGKKNDD</sequence>
<comment type="similarity">
    <text evidence="1 6 8">Belongs to the peptidase S14 family.</text>
</comment>
<name>A0ABM7RGN9_9BACT</name>
<keyword evidence="10" id="KW-1185">Reference proteome</keyword>
<keyword evidence="3 6" id="KW-0645">Protease</keyword>
<evidence type="ECO:0000256" key="1">
    <source>
        <dbReference type="ARBA" id="ARBA00007039"/>
    </source>
</evidence>
<reference evidence="9 10" key="1">
    <citation type="submission" date="2021-06" db="EMBL/GenBank/DDBJ databases">
        <title>Complete genome of Haloferula helveola possessing various polysaccharide degrading enzymes.</title>
        <authorList>
            <person name="Takami H."/>
            <person name="Huang C."/>
            <person name="Hamasaki K."/>
        </authorList>
    </citation>
    <scope>NUCLEOTIDE SEQUENCE [LARGE SCALE GENOMIC DNA]</scope>
    <source>
        <strain evidence="9 10">CN-1</strain>
    </source>
</reference>
<dbReference type="Proteomes" id="UP001374893">
    <property type="component" value="Chromosome"/>
</dbReference>
<evidence type="ECO:0000256" key="5">
    <source>
        <dbReference type="ARBA" id="ARBA00022825"/>
    </source>
</evidence>
<accession>A0ABM7RGN9</accession>
<dbReference type="GO" id="GO:0006508">
    <property type="term" value="P:proteolysis"/>
    <property type="evidence" value="ECO:0007669"/>
    <property type="project" value="UniProtKB-KW"/>
</dbReference>
<dbReference type="InterPro" id="IPR029045">
    <property type="entry name" value="ClpP/crotonase-like_dom_sf"/>
</dbReference>
<dbReference type="EMBL" id="AP024702">
    <property type="protein sequence ID" value="BCX49425.1"/>
    <property type="molecule type" value="Genomic_DNA"/>
</dbReference>
<dbReference type="NCBIfam" id="NF001368">
    <property type="entry name" value="PRK00277.1"/>
    <property type="match status" value="1"/>
</dbReference>
<dbReference type="PANTHER" id="PTHR10381:SF70">
    <property type="entry name" value="ATP-DEPENDENT CLP PROTEASE PROTEOLYTIC SUBUNIT"/>
    <property type="match status" value="1"/>
</dbReference>
<protein>
    <recommendedName>
        <fullName evidence="6 8">ATP-dependent Clp protease proteolytic subunit</fullName>
        <ecNumber evidence="6">3.4.21.92</ecNumber>
    </recommendedName>
    <alternativeName>
        <fullName evidence="6">Endopeptidase Clp</fullName>
    </alternativeName>
</protein>
<dbReference type="SUPFAM" id="SSF52096">
    <property type="entry name" value="ClpP/crotonase"/>
    <property type="match status" value="1"/>
</dbReference>
<keyword evidence="2 6" id="KW-0963">Cytoplasm</keyword>
<dbReference type="PANTHER" id="PTHR10381">
    <property type="entry name" value="ATP-DEPENDENT CLP PROTEASE PROTEOLYTIC SUBUNIT"/>
    <property type="match status" value="1"/>
</dbReference>
<comment type="catalytic activity">
    <reaction evidence="6 7">
        <text>Hydrolysis of proteins to small peptides in the presence of ATP and magnesium. alpha-casein is the usual test substrate. In the absence of ATP, only oligopeptides shorter than five residues are hydrolyzed (such as succinyl-Leu-Tyr-|-NHMec, and Leu-Tyr-Leu-|-Tyr-Trp, in which cleavage of the -Tyr-|-Leu- and -Tyr-|-Trp bonds also occurs).</text>
        <dbReference type="EC" id="3.4.21.92"/>
    </reaction>
</comment>